<proteinExistence type="predicted"/>
<dbReference type="Proteomes" id="UP000886653">
    <property type="component" value="Unassembled WGS sequence"/>
</dbReference>
<evidence type="ECO:0000313" key="1">
    <source>
        <dbReference type="EMBL" id="KAG0140180.1"/>
    </source>
</evidence>
<comment type="caution">
    <text evidence="1">The sequence shown here is derived from an EMBL/GenBank/DDBJ whole genome shotgun (WGS) entry which is preliminary data.</text>
</comment>
<dbReference type="OrthoDB" id="2505141at2759"/>
<gene>
    <name evidence="1" type="ORF">CROQUDRAFT_69592</name>
</gene>
<protein>
    <submittedName>
        <fullName evidence="1">Uncharacterized protein</fullName>
    </submittedName>
</protein>
<keyword evidence="2" id="KW-1185">Reference proteome</keyword>
<organism evidence="1 2">
    <name type="scientific">Cronartium quercuum f. sp. fusiforme G11</name>
    <dbReference type="NCBI Taxonomy" id="708437"/>
    <lineage>
        <taxon>Eukaryota</taxon>
        <taxon>Fungi</taxon>
        <taxon>Dikarya</taxon>
        <taxon>Basidiomycota</taxon>
        <taxon>Pucciniomycotina</taxon>
        <taxon>Pucciniomycetes</taxon>
        <taxon>Pucciniales</taxon>
        <taxon>Coleosporiaceae</taxon>
        <taxon>Cronartium</taxon>
    </lineage>
</organism>
<reference evidence="1" key="1">
    <citation type="submission" date="2013-11" db="EMBL/GenBank/DDBJ databases">
        <title>Genome sequence of the fusiform rust pathogen reveals effectors for host alternation and coevolution with pine.</title>
        <authorList>
            <consortium name="DOE Joint Genome Institute"/>
            <person name="Smith K."/>
            <person name="Pendleton A."/>
            <person name="Kubisiak T."/>
            <person name="Anderson C."/>
            <person name="Salamov A."/>
            <person name="Aerts A."/>
            <person name="Riley R."/>
            <person name="Clum A."/>
            <person name="Lindquist E."/>
            <person name="Ence D."/>
            <person name="Campbell M."/>
            <person name="Kronenberg Z."/>
            <person name="Feau N."/>
            <person name="Dhillon B."/>
            <person name="Hamelin R."/>
            <person name="Burleigh J."/>
            <person name="Smith J."/>
            <person name="Yandell M."/>
            <person name="Nelson C."/>
            <person name="Grigoriev I."/>
            <person name="Davis J."/>
        </authorList>
    </citation>
    <scope>NUCLEOTIDE SEQUENCE</scope>
    <source>
        <strain evidence="1">G11</strain>
    </source>
</reference>
<name>A0A9P6NAB0_9BASI</name>
<accession>A0A9P6NAB0</accession>
<evidence type="ECO:0000313" key="2">
    <source>
        <dbReference type="Proteomes" id="UP000886653"/>
    </source>
</evidence>
<sequence length="273" mass="31186">MDCRIKPNHHYVIHLPSQMDWWGPLLAISEFPGEQLCGFLQKINTNGKVEEMSQTIMQQFCHQQQLMCKSPPEEYIPTKTRQKNQGRLFEMDDETYEGLLAYHQDQDRSWTDYRKLPYPNSARVLSAYAHEIAGLRGQSGLQYSKKSSSNIVKVECSGKQSWAKVLHILELMDSKANIVMLRWLDRISDEALDPIFDHLDLVRVVQSSITGFVPASSIVSTLSHRQLPAWTLGLNFRSLLLINVNPGDHDISIIKVLDDVGDPMDMDNDLSMI</sequence>
<dbReference type="EMBL" id="MU167468">
    <property type="protein sequence ID" value="KAG0140180.1"/>
    <property type="molecule type" value="Genomic_DNA"/>
</dbReference>
<dbReference type="AlphaFoldDB" id="A0A9P6NAB0"/>